<evidence type="ECO:0000256" key="8">
    <source>
        <dbReference type="ARBA" id="ARBA00022679"/>
    </source>
</evidence>
<dbReference type="Gene3D" id="3.40.50.1100">
    <property type="match status" value="2"/>
</dbReference>
<dbReference type="GO" id="GO:0006535">
    <property type="term" value="P:cysteine biosynthetic process from serine"/>
    <property type="evidence" value="ECO:0007669"/>
    <property type="project" value="InterPro"/>
</dbReference>
<dbReference type="InterPro" id="IPR036052">
    <property type="entry name" value="TrpB-like_PALP_sf"/>
</dbReference>
<dbReference type="InterPro" id="IPR001216">
    <property type="entry name" value="P-phosphate_BS"/>
</dbReference>
<keyword evidence="9" id="KW-0663">Pyridoxal phosphate</keyword>
<evidence type="ECO:0000256" key="7">
    <source>
        <dbReference type="ARBA" id="ARBA00016985"/>
    </source>
</evidence>
<dbReference type="STRING" id="717606.PaecuDRAFT_3794"/>
<organism evidence="11 12">
    <name type="scientific">Paenibacillus curdlanolyticus YK9</name>
    <dbReference type="NCBI Taxonomy" id="717606"/>
    <lineage>
        <taxon>Bacteria</taxon>
        <taxon>Bacillati</taxon>
        <taxon>Bacillota</taxon>
        <taxon>Bacilli</taxon>
        <taxon>Bacillales</taxon>
        <taxon>Paenibacillaceae</taxon>
        <taxon>Paenibacillus</taxon>
    </lineage>
</organism>
<evidence type="ECO:0000256" key="5">
    <source>
        <dbReference type="ARBA" id="ARBA00011738"/>
    </source>
</evidence>
<evidence type="ECO:0000259" key="10">
    <source>
        <dbReference type="Pfam" id="PF00291"/>
    </source>
</evidence>
<dbReference type="PROSITE" id="PS00901">
    <property type="entry name" value="CYS_SYNTHASE"/>
    <property type="match status" value="1"/>
</dbReference>
<comment type="subunit">
    <text evidence="5">Homodimer.</text>
</comment>
<dbReference type="PANTHER" id="PTHR10314">
    <property type="entry name" value="CYSTATHIONINE BETA-SYNTHASE"/>
    <property type="match status" value="1"/>
</dbReference>
<accession>E0IDQ3</accession>
<dbReference type="AlphaFoldDB" id="E0IDQ3"/>
<gene>
    <name evidence="11" type="ORF">PaecuDRAFT_3794</name>
</gene>
<comment type="pathway">
    <text evidence="3">Siderophore biosynthesis.</text>
</comment>
<evidence type="ECO:0000256" key="9">
    <source>
        <dbReference type="ARBA" id="ARBA00022898"/>
    </source>
</evidence>
<evidence type="ECO:0000256" key="6">
    <source>
        <dbReference type="ARBA" id="ARBA00012331"/>
    </source>
</evidence>
<dbReference type="RefSeq" id="WP_006039780.1">
    <property type="nucleotide sequence ID" value="NZ_AEDD01000011.1"/>
</dbReference>
<dbReference type="CDD" id="cd01561">
    <property type="entry name" value="CBS_like"/>
    <property type="match status" value="1"/>
</dbReference>
<name>E0IDQ3_9BACL</name>
<dbReference type="eggNOG" id="COG0031">
    <property type="taxonomic scope" value="Bacteria"/>
</dbReference>
<evidence type="ECO:0000313" key="12">
    <source>
        <dbReference type="Proteomes" id="UP000005387"/>
    </source>
</evidence>
<evidence type="ECO:0000256" key="3">
    <source>
        <dbReference type="ARBA" id="ARBA00004924"/>
    </source>
</evidence>
<dbReference type="InterPro" id="IPR001926">
    <property type="entry name" value="TrpB-like_PALP"/>
</dbReference>
<dbReference type="InterPro" id="IPR023927">
    <property type="entry name" value="SbnA"/>
</dbReference>
<keyword evidence="8" id="KW-0808">Transferase</keyword>
<dbReference type="SUPFAM" id="SSF53686">
    <property type="entry name" value="Tryptophan synthase beta subunit-like PLP-dependent enzymes"/>
    <property type="match status" value="1"/>
</dbReference>
<comment type="function">
    <text evidence="2">Catalyzes the synthesis of N-((2S)-2-amino-2-carboxyethyl)-L-glutamate (ACEGA) from O-phospho-L-serine and L-glutamate. Involved in the biosynthesis of L-2,3-diaminopropionic acid (L-Dap), a precursor of staphyloferrin B and antibiotics.</text>
</comment>
<reference evidence="11 12" key="1">
    <citation type="submission" date="2010-07" db="EMBL/GenBank/DDBJ databases">
        <title>The draft genome of Paenibacillus curdlanolyticus YK9.</title>
        <authorList>
            <consortium name="US DOE Joint Genome Institute (JGI-PGF)"/>
            <person name="Lucas S."/>
            <person name="Copeland A."/>
            <person name="Lapidus A."/>
            <person name="Cheng J.-F."/>
            <person name="Bruce D."/>
            <person name="Goodwin L."/>
            <person name="Pitluck S."/>
            <person name="Land M.L."/>
            <person name="Hauser L."/>
            <person name="Chang Y.-J."/>
            <person name="Jeffries C."/>
            <person name="Anderson I.J."/>
            <person name="Johnson E."/>
            <person name="Loganathan U."/>
            <person name="Mulhopadhyay B."/>
            <person name="Kyrpides N."/>
            <person name="Woyke T.J."/>
        </authorList>
    </citation>
    <scope>NUCLEOTIDE SEQUENCE [LARGE SCALE GENOMIC DNA]</scope>
    <source>
        <strain evidence="11 12">YK9</strain>
    </source>
</reference>
<dbReference type="EC" id="2.5.1.140" evidence="6"/>
<dbReference type="NCBIfam" id="TIGR03945">
    <property type="entry name" value="PLP_SbnA_fam"/>
    <property type="match status" value="1"/>
</dbReference>
<evidence type="ECO:0000256" key="1">
    <source>
        <dbReference type="ARBA" id="ARBA00001933"/>
    </source>
</evidence>
<evidence type="ECO:0000256" key="4">
    <source>
        <dbReference type="ARBA" id="ARBA00008519"/>
    </source>
</evidence>
<sequence>MASANRWELKLDEGVLGLIGRTPLVRLKQLYPETSVNVYAKLEMFNPGGSAKDRPALRMMKEAIAAGLVRPSTTIVESSSGNMAISLSMICGILGLRFICVVDPRTAEANLRIIRTYGAEINYVTEPDPATGEFLPARIARVKELVQQIGDAFWPNQYANPFNAAAHRDTTLPEIVQELGSIDMLLVGVSSCGSLRGCSDYIKNKGMPTAVIGVDAGGSVIFGGPGSRKLPGLGAGIVPPLFAPGLADGHETVSDLDCATGCRRLLRRESIMAGGSAGGVVAALERRLPQLPDGANVVLILADRGERYLDTVYSDDWIRSGFGEAALAQLAADV</sequence>
<evidence type="ECO:0000313" key="11">
    <source>
        <dbReference type="EMBL" id="EFM09257.1"/>
    </source>
</evidence>
<comment type="similarity">
    <text evidence="4">Belongs to the cysteine synthase/cystathionine beta-synthase family. SbnA subfamily.</text>
</comment>
<feature type="domain" description="Tryptophan synthase beta chain-like PALP" evidence="10">
    <location>
        <begin position="17"/>
        <end position="303"/>
    </location>
</feature>
<dbReference type="Proteomes" id="UP000005387">
    <property type="component" value="Unassembled WGS sequence"/>
</dbReference>
<comment type="cofactor">
    <cofactor evidence="1">
        <name>pyridoxal 5'-phosphate</name>
        <dbReference type="ChEBI" id="CHEBI:597326"/>
    </cofactor>
</comment>
<protein>
    <recommendedName>
        <fullName evidence="7">N-(2-amino-2-carboxyethyl)-L-glutamate synthase</fullName>
        <ecNumber evidence="6">2.5.1.140</ecNumber>
    </recommendedName>
</protein>
<evidence type="ECO:0000256" key="2">
    <source>
        <dbReference type="ARBA" id="ARBA00004056"/>
    </source>
</evidence>
<dbReference type="OrthoDB" id="9808024at2"/>
<keyword evidence="12" id="KW-1185">Reference proteome</keyword>
<proteinExistence type="inferred from homology"/>
<dbReference type="GO" id="GO:0016765">
    <property type="term" value="F:transferase activity, transferring alkyl or aryl (other than methyl) groups"/>
    <property type="evidence" value="ECO:0007669"/>
    <property type="project" value="UniProtKB-ARBA"/>
</dbReference>
<dbReference type="EMBL" id="AEDD01000011">
    <property type="protein sequence ID" value="EFM09257.1"/>
    <property type="molecule type" value="Genomic_DNA"/>
</dbReference>
<dbReference type="Pfam" id="PF00291">
    <property type="entry name" value="PALP"/>
    <property type="match status" value="1"/>
</dbReference>
<dbReference type="InterPro" id="IPR050214">
    <property type="entry name" value="Cys_Synth/Cystath_Beta-Synth"/>
</dbReference>